<feature type="signal peptide" evidence="2">
    <location>
        <begin position="1"/>
        <end position="20"/>
    </location>
</feature>
<evidence type="ECO:0000256" key="1">
    <source>
        <dbReference type="SAM" id="Phobius"/>
    </source>
</evidence>
<feature type="chain" id="PRO_5003373351" description="VPLPA-CTERM protein sorting domain-containing protein" evidence="2">
    <location>
        <begin position="21"/>
        <end position="211"/>
    </location>
</feature>
<dbReference type="KEGG" id="rli:RLO149_c003950"/>
<dbReference type="Proteomes" id="UP000001353">
    <property type="component" value="Chromosome"/>
</dbReference>
<evidence type="ECO:0000313" key="3">
    <source>
        <dbReference type="EMBL" id="AEI92425.1"/>
    </source>
</evidence>
<sequence length="211" mass="21954">MFKKTLFAAVLIALPSLASAVTVTAENDYATALGLVDPTQSLDLPGAWVQTPLTINPDASVGGQYRSPFETAGTAVPGIAASAGYFTVGVTSTPYSGFPNPAELTLSSLAKSVSLLWGSPDTYNTLELYNGGTLVGTVLGGQFNALGKEASFVTISTNDVTEYFDTLKFSSTTNAFEFSNVSIAPVPLPAGLPLLLAGLGTFAWMRRRKAA</sequence>
<dbReference type="NCBIfam" id="TIGR03370">
    <property type="entry name" value="VPLPA-CTERM"/>
    <property type="match status" value="1"/>
</dbReference>
<dbReference type="STRING" id="391595.RLO149_c003950"/>
<dbReference type="RefSeq" id="WP_013960368.1">
    <property type="nucleotide sequence ID" value="NC_015730.1"/>
</dbReference>
<evidence type="ECO:0000313" key="4">
    <source>
        <dbReference type="Proteomes" id="UP000001353"/>
    </source>
</evidence>
<evidence type="ECO:0008006" key="5">
    <source>
        <dbReference type="Google" id="ProtNLM"/>
    </source>
</evidence>
<keyword evidence="1" id="KW-1133">Transmembrane helix</keyword>
<keyword evidence="1" id="KW-0472">Membrane</keyword>
<feature type="transmembrane region" description="Helical" evidence="1">
    <location>
        <begin position="186"/>
        <end position="205"/>
    </location>
</feature>
<dbReference type="eggNOG" id="ENOG5033EQH">
    <property type="taxonomic scope" value="Bacteria"/>
</dbReference>
<evidence type="ECO:0000256" key="2">
    <source>
        <dbReference type="SAM" id="SignalP"/>
    </source>
</evidence>
<keyword evidence="1" id="KW-0812">Transmembrane</keyword>
<organism evidence="3 4">
    <name type="scientific">Roseobacter litoralis (strain ATCC 49566 / DSM 6996 / JCM 21268 / NBRC 15278 / OCh 149)</name>
    <dbReference type="NCBI Taxonomy" id="391595"/>
    <lineage>
        <taxon>Bacteria</taxon>
        <taxon>Pseudomonadati</taxon>
        <taxon>Pseudomonadota</taxon>
        <taxon>Alphaproteobacteria</taxon>
        <taxon>Rhodobacterales</taxon>
        <taxon>Roseobacteraceae</taxon>
        <taxon>Roseobacter</taxon>
    </lineage>
</organism>
<protein>
    <recommendedName>
        <fullName evidence="5">VPLPA-CTERM protein sorting domain-containing protein</fullName>
    </recommendedName>
</protein>
<dbReference type="OrthoDB" id="7877386at2"/>
<dbReference type="HOGENOM" id="CLU_1304114_0_0_5"/>
<keyword evidence="2" id="KW-0732">Signal</keyword>
<dbReference type="AlphaFoldDB" id="F7ZHL4"/>
<keyword evidence="4" id="KW-1185">Reference proteome</keyword>
<dbReference type="InterPro" id="IPR022472">
    <property type="entry name" value="VPLPA-CTERM"/>
</dbReference>
<reference evidence="3 4" key="1">
    <citation type="journal article" date="2011" name="BMC Genomics">
        <title>Comparative genome analysis and genome-guided physiological analysis of Roseobacter litoralis.</title>
        <authorList>
            <person name="Kalhoefer D."/>
            <person name="Thole S."/>
            <person name="Voget S."/>
            <person name="Lehmann R."/>
            <person name="Liesegang H."/>
            <person name="Wollher A."/>
            <person name="Daniel R."/>
            <person name="Simon M."/>
            <person name="Brinkhoff T."/>
        </authorList>
    </citation>
    <scope>NUCLEOTIDE SEQUENCE [LARGE SCALE GENOMIC DNA]</scope>
    <source>
        <strain evidence="4">ATCC 49566 / DSM 6996 / JCM 21268 / NBRC 15278 / OCh 149</strain>
    </source>
</reference>
<gene>
    <name evidence="3" type="ordered locus">RLO149_c003950</name>
</gene>
<name>F7ZHL4_ROSLO</name>
<accession>F7ZHL4</accession>
<dbReference type="EMBL" id="CP002623">
    <property type="protein sequence ID" value="AEI92425.1"/>
    <property type="molecule type" value="Genomic_DNA"/>
</dbReference>
<proteinExistence type="predicted"/>